<reference evidence="4" key="1">
    <citation type="journal article" date="2019" name="Int. J. Syst. Evol. Microbiol.">
        <title>The Global Catalogue of Microorganisms (GCM) 10K type strain sequencing project: providing services to taxonomists for standard genome sequencing and annotation.</title>
        <authorList>
            <consortium name="The Broad Institute Genomics Platform"/>
            <consortium name="The Broad Institute Genome Sequencing Center for Infectious Disease"/>
            <person name="Wu L."/>
            <person name="Ma J."/>
        </authorList>
    </citation>
    <scope>NUCLEOTIDE SEQUENCE [LARGE SCALE GENOMIC DNA]</scope>
    <source>
        <strain evidence="4">CGMCC 1.9106</strain>
    </source>
</reference>
<organism evidence="3 4">
    <name type="scientific">Catellatospora aurea</name>
    <dbReference type="NCBI Taxonomy" id="1337874"/>
    <lineage>
        <taxon>Bacteria</taxon>
        <taxon>Bacillati</taxon>
        <taxon>Actinomycetota</taxon>
        <taxon>Actinomycetes</taxon>
        <taxon>Micromonosporales</taxon>
        <taxon>Micromonosporaceae</taxon>
        <taxon>Catellatospora</taxon>
    </lineage>
</organism>
<feature type="domain" description="Suppressor of fused-like" evidence="2">
    <location>
        <begin position="61"/>
        <end position="231"/>
    </location>
</feature>
<sequence length="234" mass="25627">MTTSDGQAPVGSGILRPAPREQQWEPAVGGDQETAEAIDRHIEANFGPIAYVWHEMVSDLVHVDVHVVEPTPDRPFYTLITSGMSELPMAAPEGYSRYAELMISLPADWPMTGEAFRDEAAYWPVRLLKMAARLPHEYRTWLGPWHSIPNGHPAEPYSADTPFAGVLIAPMIRCAEEANTIVTTSGKEISLLALVPLHPAEMDLKVASGTDALLDAFSRIDVSEVFDPARPSSV</sequence>
<evidence type="ECO:0000313" key="4">
    <source>
        <dbReference type="Proteomes" id="UP001596392"/>
    </source>
</evidence>
<comment type="caution">
    <text evidence="3">The sequence shown here is derived from an EMBL/GenBank/DDBJ whole genome shotgun (WGS) entry which is preliminary data.</text>
</comment>
<dbReference type="SUPFAM" id="SSF103359">
    <property type="entry name" value="Suppressor of Fused, N-terminal domain"/>
    <property type="match status" value="1"/>
</dbReference>
<evidence type="ECO:0000259" key="2">
    <source>
        <dbReference type="Pfam" id="PF05076"/>
    </source>
</evidence>
<proteinExistence type="predicted"/>
<accession>A0ABW2GPL5</accession>
<evidence type="ECO:0000256" key="1">
    <source>
        <dbReference type="SAM" id="MobiDB-lite"/>
    </source>
</evidence>
<keyword evidence="4" id="KW-1185">Reference proteome</keyword>
<gene>
    <name evidence="3" type="ORF">ACFQO7_05040</name>
</gene>
<protein>
    <submittedName>
        <fullName evidence="3">Suppressor of fused domain protein</fullName>
    </submittedName>
</protein>
<feature type="region of interest" description="Disordered" evidence="1">
    <location>
        <begin position="1"/>
        <end position="28"/>
    </location>
</feature>
<dbReference type="InterPro" id="IPR037181">
    <property type="entry name" value="SUFU_N"/>
</dbReference>
<dbReference type="EMBL" id="JBHTAC010000003">
    <property type="protein sequence ID" value="MFC7241842.1"/>
    <property type="molecule type" value="Genomic_DNA"/>
</dbReference>
<dbReference type="Proteomes" id="UP001596392">
    <property type="component" value="Unassembled WGS sequence"/>
</dbReference>
<dbReference type="RefSeq" id="WP_376805277.1">
    <property type="nucleotide sequence ID" value="NZ_JBHTAC010000003.1"/>
</dbReference>
<name>A0ABW2GPL5_9ACTN</name>
<dbReference type="Pfam" id="PF05076">
    <property type="entry name" value="SUFU"/>
    <property type="match status" value="1"/>
</dbReference>
<evidence type="ECO:0000313" key="3">
    <source>
        <dbReference type="EMBL" id="MFC7241842.1"/>
    </source>
</evidence>
<dbReference type="InterPro" id="IPR020941">
    <property type="entry name" value="SUFU-like_domain"/>
</dbReference>